<dbReference type="GO" id="GO:0005506">
    <property type="term" value="F:iron ion binding"/>
    <property type="evidence" value="ECO:0007669"/>
    <property type="project" value="InterPro"/>
</dbReference>
<evidence type="ECO:0000313" key="9">
    <source>
        <dbReference type="Proteomes" id="UP000251891"/>
    </source>
</evidence>
<dbReference type="CDD" id="cd11078">
    <property type="entry name" value="CYP130-like"/>
    <property type="match status" value="1"/>
</dbReference>
<dbReference type="PRINTS" id="PR00359">
    <property type="entry name" value="BP450"/>
</dbReference>
<reference evidence="8 9" key="1">
    <citation type="submission" date="2018-06" db="EMBL/GenBank/DDBJ databases">
        <title>Actinomadura craniellae sp. nov. isolated from marine sponge Craniella sp.</title>
        <authorList>
            <person name="Li L."/>
            <person name="Xu Q.H."/>
            <person name="Lin H.W."/>
            <person name="Lu Y.H."/>
        </authorList>
    </citation>
    <scope>NUCLEOTIDE SEQUENCE [LARGE SCALE GENOMIC DNA]</scope>
    <source>
        <strain evidence="8 9">LHW63021</strain>
    </source>
</reference>
<accession>A0A365HBR9</accession>
<protein>
    <submittedName>
        <fullName evidence="8">Cytochrome P450</fullName>
    </submittedName>
</protein>
<dbReference type="PROSITE" id="PS00086">
    <property type="entry name" value="CYTOCHROME_P450"/>
    <property type="match status" value="1"/>
</dbReference>
<dbReference type="Pfam" id="PF00067">
    <property type="entry name" value="p450"/>
    <property type="match status" value="1"/>
</dbReference>
<dbReference type="PANTHER" id="PTHR46696:SF4">
    <property type="entry name" value="BIOTIN BIOSYNTHESIS CYTOCHROME P450"/>
    <property type="match status" value="1"/>
</dbReference>
<sequence length="393" mass="44886">MEYNPFSRVTTHNPFPVYRRLRDDAPVYHNEELDFWALSRYEDVIAAHLDTDVYSSAHGVTIEGVDQGAPFLIVKDPPDHTTHRKIVARMFTPRRINQLEPFIRATAAALLDKVADRDRFDLVQEFSFRLPLDVISELIGIPESLREEIHRLSDRIAVRNEDMSVPEDTYVASAELWSLLTELVRERRRSPGDDVITMLMNTRVEDGDGERSLGDSELASRFLELAFAGHETVAKLIPNGVIALSWYPDQRRELVADPSLIPNAVEEMLRWDPPSHYQGRWTTREVELHGTTIPADVRVILLTGSAVHDERKYPDPETFDIHREIDRHVSFGFGRHLCLGASLARLETRVAFEELLRRFPDFTFDGTGVERHYSGNVRGLAALPMIVERRAAA</sequence>
<keyword evidence="6 7" id="KW-0503">Monooxygenase</keyword>
<dbReference type="GO" id="GO:0006707">
    <property type="term" value="P:cholesterol catabolic process"/>
    <property type="evidence" value="ECO:0007669"/>
    <property type="project" value="TreeGrafter"/>
</dbReference>
<dbReference type="EMBL" id="QLYX01000002">
    <property type="protein sequence ID" value="RAY16574.1"/>
    <property type="molecule type" value="Genomic_DNA"/>
</dbReference>
<comment type="caution">
    <text evidence="8">The sequence shown here is derived from an EMBL/GenBank/DDBJ whole genome shotgun (WGS) entry which is preliminary data.</text>
</comment>
<evidence type="ECO:0000256" key="3">
    <source>
        <dbReference type="ARBA" id="ARBA00022723"/>
    </source>
</evidence>
<dbReference type="OrthoDB" id="502624at2"/>
<dbReference type="FunFam" id="1.10.630.10:FF:000018">
    <property type="entry name" value="Cytochrome P450 monooxygenase"/>
    <property type="match status" value="1"/>
</dbReference>
<dbReference type="Proteomes" id="UP000251891">
    <property type="component" value="Unassembled WGS sequence"/>
</dbReference>
<evidence type="ECO:0000256" key="5">
    <source>
        <dbReference type="ARBA" id="ARBA00023004"/>
    </source>
</evidence>
<dbReference type="GO" id="GO:0036199">
    <property type="term" value="F:cholest-4-en-3-one 26-monooxygenase activity"/>
    <property type="evidence" value="ECO:0007669"/>
    <property type="project" value="TreeGrafter"/>
</dbReference>
<keyword evidence="2 7" id="KW-0349">Heme</keyword>
<dbReference type="InterPro" id="IPR017972">
    <property type="entry name" value="Cyt_P450_CS"/>
</dbReference>
<evidence type="ECO:0000256" key="2">
    <source>
        <dbReference type="ARBA" id="ARBA00022617"/>
    </source>
</evidence>
<dbReference type="SUPFAM" id="SSF48264">
    <property type="entry name" value="Cytochrome P450"/>
    <property type="match status" value="1"/>
</dbReference>
<dbReference type="GO" id="GO:0008395">
    <property type="term" value="F:steroid hydroxylase activity"/>
    <property type="evidence" value="ECO:0007669"/>
    <property type="project" value="TreeGrafter"/>
</dbReference>
<evidence type="ECO:0000313" key="8">
    <source>
        <dbReference type="EMBL" id="RAY16574.1"/>
    </source>
</evidence>
<proteinExistence type="inferred from homology"/>
<dbReference type="InterPro" id="IPR002397">
    <property type="entry name" value="Cyt_P450_B"/>
</dbReference>
<organism evidence="8 9">
    <name type="scientific">Actinomadura craniellae</name>
    <dbReference type="NCBI Taxonomy" id="2231787"/>
    <lineage>
        <taxon>Bacteria</taxon>
        <taxon>Bacillati</taxon>
        <taxon>Actinomycetota</taxon>
        <taxon>Actinomycetes</taxon>
        <taxon>Streptosporangiales</taxon>
        <taxon>Thermomonosporaceae</taxon>
        <taxon>Actinomadura</taxon>
    </lineage>
</organism>
<comment type="similarity">
    <text evidence="1 7">Belongs to the cytochrome P450 family.</text>
</comment>
<evidence type="ECO:0000256" key="1">
    <source>
        <dbReference type="ARBA" id="ARBA00010617"/>
    </source>
</evidence>
<keyword evidence="3 7" id="KW-0479">Metal-binding</keyword>
<evidence type="ECO:0000256" key="7">
    <source>
        <dbReference type="RuleBase" id="RU000461"/>
    </source>
</evidence>
<dbReference type="Gene3D" id="1.10.630.10">
    <property type="entry name" value="Cytochrome P450"/>
    <property type="match status" value="1"/>
</dbReference>
<dbReference type="GO" id="GO:0020037">
    <property type="term" value="F:heme binding"/>
    <property type="evidence" value="ECO:0007669"/>
    <property type="project" value="InterPro"/>
</dbReference>
<dbReference type="PANTHER" id="PTHR46696">
    <property type="entry name" value="P450, PUTATIVE (EUROFUNG)-RELATED"/>
    <property type="match status" value="1"/>
</dbReference>
<name>A0A365HBR9_9ACTN</name>
<evidence type="ECO:0000256" key="4">
    <source>
        <dbReference type="ARBA" id="ARBA00023002"/>
    </source>
</evidence>
<keyword evidence="9" id="KW-1185">Reference proteome</keyword>
<keyword evidence="5 7" id="KW-0408">Iron</keyword>
<dbReference type="InterPro" id="IPR001128">
    <property type="entry name" value="Cyt_P450"/>
</dbReference>
<gene>
    <name evidence="8" type="ORF">DPM19_05160</name>
</gene>
<dbReference type="InterPro" id="IPR036396">
    <property type="entry name" value="Cyt_P450_sf"/>
</dbReference>
<dbReference type="AlphaFoldDB" id="A0A365HBR9"/>
<keyword evidence="4 7" id="KW-0560">Oxidoreductase</keyword>
<evidence type="ECO:0000256" key="6">
    <source>
        <dbReference type="ARBA" id="ARBA00023033"/>
    </source>
</evidence>